<gene>
    <name evidence="1" type="ORF">BpHYR1_051106</name>
</gene>
<name>A0A3M7S2F4_BRAPC</name>
<sequence>MTESAYLSTNRSQSSEILLVEFFPNDTKINTVSSSIVNYISISISEYTADKLKQITGFCKSAGIGTLFRSLNAFKANCLKSGSSILASIYKIFSLRNFCRSSKNQILLSTIVTKKITISKLKSEQLALLKFKLTLVQLVKEKVKYGELLEPKISARSDTKKHTLMRIERETVVVKCEFDLKT</sequence>
<keyword evidence="2" id="KW-1185">Reference proteome</keyword>
<evidence type="ECO:0000313" key="1">
    <source>
        <dbReference type="EMBL" id="RNA29942.1"/>
    </source>
</evidence>
<reference evidence="1 2" key="1">
    <citation type="journal article" date="2018" name="Sci. Rep.">
        <title>Genomic signatures of local adaptation to the degree of environmental predictability in rotifers.</title>
        <authorList>
            <person name="Franch-Gras L."/>
            <person name="Hahn C."/>
            <person name="Garcia-Roger E.M."/>
            <person name="Carmona M.J."/>
            <person name="Serra M."/>
            <person name="Gomez A."/>
        </authorList>
    </citation>
    <scope>NUCLEOTIDE SEQUENCE [LARGE SCALE GENOMIC DNA]</scope>
    <source>
        <strain evidence="1">HYR1</strain>
    </source>
</reference>
<proteinExistence type="predicted"/>
<evidence type="ECO:0000313" key="2">
    <source>
        <dbReference type="Proteomes" id="UP000276133"/>
    </source>
</evidence>
<accession>A0A3M7S2F4</accession>
<organism evidence="1 2">
    <name type="scientific">Brachionus plicatilis</name>
    <name type="common">Marine rotifer</name>
    <name type="synonym">Brachionus muelleri</name>
    <dbReference type="NCBI Taxonomy" id="10195"/>
    <lineage>
        <taxon>Eukaryota</taxon>
        <taxon>Metazoa</taxon>
        <taxon>Spiralia</taxon>
        <taxon>Gnathifera</taxon>
        <taxon>Rotifera</taxon>
        <taxon>Eurotatoria</taxon>
        <taxon>Monogononta</taxon>
        <taxon>Pseudotrocha</taxon>
        <taxon>Ploima</taxon>
        <taxon>Brachionidae</taxon>
        <taxon>Brachionus</taxon>
    </lineage>
</organism>
<comment type="caution">
    <text evidence="1">The sequence shown here is derived from an EMBL/GenBank/DDBJ whole genome shotgun (WGS) entry which is preliminary data.</text>
</comment>
<dbReference type="EMBL" id="REGN01002149">
    <property type="protein sequence ID" value="RNA29942.1"/>
    <property type="molecule type" value="Genomic_DNA"/>
</dbReference>
<protein>
    <submittedName>
        <fullName evidence="1">Uncharacterized protein</fullName>
    </submittedName>
</protein>
<dbReference type="AlphaFoldDB" id="A0A3M7S2F4"/>
<dbReference type="Proteomes" id="UP000276133">
    <property type="component" value="Unassembled WGS sequence"/>
</dbReference>